<dbReference type="RefSeq" id="WP_182837512.1">
    <property type="nucleotide sequence ID" value="NZ_BAAABQ010000059.1"/>
</dbReference>
<comment type="caution">
    <text evidence="3">The sequence shown here is derived from an EMBL/GenBank/DDBJ whole genome shotgun (WGS) entry which is preliminary data.</text>
</comment>
<accession>A0ABR6BG85</accession>
<protein>
    <recommendedName>
        <fullName evidence="2">Zinc finger protein 462-like seventh C2H2 zinc finger domain-containing protein</fullName>
    </recommendedName>
</protein>
<proteinExistence type="predicted"/>
<evidence type="ECO:0000313" key="4">
    <source>
        <dbReference type="Proteomes" id="UP000517916"/>
    </source>
</evidence>
<evidence type="ECO:0000313" key="3">
    <source>
        <dbReference type="EMBL" id="MBA8925892.1"/>
    </source>
</evidence>
<name>A0ABR6BG85_9PSEU</name>
<feature type="domain" description="Zinc finger protein 462-like seventh C2H2 zinc finger" evidence="2">
    <location>
        <begin position="44"/>
        <end position="72"/>
    </location>
</feature>
<gene>
    <name evidence="3" type="ORF">BC739_003091</name>
</gene>
<dbReference type="EMBL" id="JACJID010000002">
    <property type="protein sequence ID" value="MBA8925892.1"/>
    <property type="molecule type" value="Genomic_DNA"/>
</dbReference>
<keyword evidence="4" id="KW-1185">Reference proteome</keyword>
<keyword evidence="1" id="KW-0175">Coiled coil</keyword>
<dbReference type="InterPro" id="IPR059059">
    <property type="entry name" value="Znf-C2H2_7th_ZNF462"/>
</dbReference>
<evidence type="ECO:0000259" key="2">
    <source>
        <dbReference type="Pfam" id="PF23225"/>
    </source>
</evidence>
<organism evidence="3 4">
    <name type="scientific">Kutzneria viridogrisea</name>
    <dbReference type="NCBI Taxonomy" id="47990"/>
    <lineage>
        <taxon>Bacteria</taxon>
        <taxon>Bacillati</taxon>
        <taxon>Actinomycetota</taxon>
        <taxon>Actinomycetes</taxon>
        <taxon>Pseudonocardiales</taxon>
        <taxon>Pseudonocardiaceae</taxon>
        <taxon>Kutzneria</taxon>
    </lineage>
</organism>
<reference evidence="3 4" key="1">
    <citation type="submission" date="2020-08" db="EMBL/GenBank/DDBJ databases">
        <title>Genomic Encyclopedia of Archaeal and Bacterial Type Strains, Phase II (KMG-II): from individual species to whole genera.</title>
        <authorList>
            <person name="Goeker M."/>
        </authorList>
    </citation>
    <scope>NUCLEOTIDE SEQUENCE [LARGE SCALE GENOMIC DNA]</scope>
    <source>
        <strain evidence="3 4">DSM 43850</strain>
    </source>
</reference>
<feature type="coiled-coil region" evidence="1">
    <location>
        <begin position="94"/>
        <end position="121"/>
    </location>
</feature>
<sequence length="126" mass="14294">MTATHVDGVEVIADEPTRSAFNSRDGEPVYWKQNRTLLLADGRTVYGCLHCDYTSPNVHSIRPHLNRHRDLKQRQSVGGADDTLSRMVRKLAEAEEIADDRDRWKARAVAAEKQLRTLRRALGNIS</sequence>
<evidence type="ECO:0000256" key="1">
    <source>
        <dbReference type="SAM" id="Coils"/>
    </source>
</evidence>
<dbReference type="Pfam" id="PF23225">
    <property type="entry name" value="zf-C2H2_7th_ZNF462"/>
    <property type="match status" value="1"/>
</dbReference>
<dbReference type="Proteomes" id="UP000517916">
    <property type="component" value="Unassembled WGS sequence"/>
</dbReference>